<comment type="caution">
    <text evidence="2">The sequence shown here is derived from an EMBL/GenBank/DDBJ whole genome shotgun (WGS) entry which is preliminary data.</text>
</comment>
<gene>
    <name evidence="2" type="ORF">J0695_31800</name>
</gene>
<feature type="transmembrane region" description="Helical" evidence="1">
    <location>
        <begin position="129"/>
        <end position="146"/>
    </location>
</feature>
<keyword evidence="1" id="KW-0472">Membrane</keyword>
<dbReference type="RefSeq" id="WP_206967965.1">
    <property type="nucleotide sequence ID" value="NZ_BAAAJJ010000002.1"/>
</dbReference>
<dbReference type="AlphaFoldDB" id="A0A939FCX6"/>
<reference evidence="2" key="1">
    <citation type="submission" date="2021-03" db="EMBL/GenBank/DDBJ databases">
        <title>Streptomyces poriferae sp. nov., a novel marine sponge-derived Actinobacteria species with anti-MRSA activity.</title>
        <authorList>
            <person name="Sandoval-Powers M."/>
            <person name="Kralova S."/>
            <person name="Nguyen G.-S."/>
            <person name="Fawwal D."/>
            <person name="Degnes K."/>
            <person name="Klinkenberg G."/>
            <person name="Sletta H."/>
            <person name="Wentzel A."/>
            <person name="Liles M.R."/>
        </authorList>
    </citation>
    <scope>NUCLEOTIDE SEQUENCE</scope>
    <source>
        <strain evidence="2">DSM 41794</strain>
    </source>
</reference>
<proteinExistence type="predicted"/>
<evidence type="ECO:0000313" key="3">
    <source>
        <dbReference type="Proteomes" id="UP000664167"/>
    </source>
</evidence>
<feature type="transmembrane region" description="Helical" evidence="1">
    <location>
        <begin position="101"/>
        <end position="123"/>
    </location>
</feature>
<organism evidence="2 3">
    <name type="scientific">Streptomyces beijiangensis</name>
    <dbReference type="NCBI Taxonomy" id="163361"/>
    <lineage>
        <taxon>Bacteria</taxon>
        <taxon>Bacillati</taxon>
        <taxon>Actinomycetota</taxon>
        <taxon>Actinomycetes</taxon>
        <taxon>Kitasatosporales</taxon>
        <taxon>Streptomycetaceae</taxon>
        <taxon>Streptomyces</taxon>
    </lineage>
</organism>
<evidence type="ECO:0000313" key="2">
    <source>
        <dbReference type="EMBL" id="MBO0516322.1"/>
    </source>
</evidence>
<name>A0A939FCX6_9ACTN</name>
<feature type="transmembrane region" description="Helical" evidence="1">
    <location>
        <begin position="32"/>
        <end position="52"/>
    </location>
</feature>
<protein>
    <submittedName>
        <fullName evidence="2">Uncharacterized protein</fullName>
    </submittedName>
</protein>
<keyword evidence="3" id="KW-1185">Reference proteome</keyword>
<keyword evidence="1" id="KW-1133">Transmembrane helix</keyword>
<accession>A0A939FCX6</accession>
<dbReference type="EMBL" id="JAFLRJ010000387">
    <property type="protein sequence ID" value="MBO0516322.1"/>
    <property type="molecule type" value="Genomic_DNA"/>
</dbReference>
<sequence length="159" mass="16714">MTMYEDNAAANALRNIGAVKERARLKSSMSPAWYGPAAAATVIVPAVGLAWGSGRGGLWVPVTLLLPFVGMGAIVALARTARRMTGVMVAASVSERLRRRWIALLAVLGAGAVTWGLCAQFGIRAAGTRVTVFVVLGIGVWVACAVRNAGIRQRLRELA</sequence>
<dbReference type="Proteomes" id="UP000664167">
    <property type="component" value="Unassembled WGS sequence"/>
</dbReference>
<keyword evidence="1" id="KW-0812">Transmembrane</keyword>
<feature type="transmembrane region" description="Helical" evidence="1">
    <location>
        <begin position="58"/>
        <end position="80"/>
    </location>
</feature>
<evidence type="ECO:0000256" key="1">
    <source>
        <dbReference type="SAM" id="Phobius"/>
    </source>
</evidence>